<keyword evidence="1 4" id="KW-0808">Transferase</keyword>
<evidence type="ECO:0000256" key="2">
    <source>
        <dbReference type="ARBA" id="ARBA00022737"/>
    </source>
</evidence>
<dbReference type="Gene3D" id="3.40.250.10">
    <property type="entry name" value="Rhodanese-like domain"/>
    <property type="match status" value="2"/>
</dbReference>
<dbReference type="RefSeq" id="WP_092405788.1">
    <property type="nucleotide sequence ID" value="NZ_FOVF01000005.1"/>
</dbReference>
<gene>
    <name evidence="4" type="ORF">SAMN05216289_105109</name>
</gene>
<evidence type="ECO:0000256" key="1">
    <source>
        <dbReference type="ARBA" id="ARBA00022679"/>
    </source>
</evidence>
<feature type="domain" description="Rhodanese" evidence="3">
    <location>
        <begin position="17"/>
        <end position="137"/>
    </location>
</feature>
<dbReference type="Proteomes" id="UP000198575">
    <property type="component" value="Unassembled WGS sequence"/>
</dbReference>
<proteinExistence type="predicted"/>
<dbReference type="InterPro" id="IPR001763">
    <property type="entry name" value="Rhodanese-like_dom"/>
</dbReference>
<keyword evidence="5" id="KW-1185">Reference proteome</keyword>
<dbReference type="PROSITE" id="PS50206">
    <property type="entry name" value="RHODANESE_3"/>
    <property type="match status" value="2"/>
</dbReference>
<dbReference type="AlphaFoldDB" id="A0A1I4WJR6"/>
<evidence type="ECO:0000313" key="5">
    <source>
        <dbReference type="Proteomes" id="UP000198575"/>
    </source>
</evidence>
<evidence type="ECO:0000259" key="3">
    <source>
        <dbReference type="PROSITE" id="PS50206"/>
    </source>
</evidence>
<dbReference type="PANTHER" id="PTHR11364:SF27">
    <property type="entry name" value="SULFURTRANSFERASE"/>
    <property type="match status" value="1"/>
</dbReference>
<keyword evidence="4" id="KW-0670">Pyruvate</keyword>
<dbReference type="STRING" id="578942.SAMN05216289_105109"/>
<dbReference type="CDD" id="cd01449">
    <property type="entry name" value="TST_Repeat_2"/>
    <property type="match status" value="1"/>
</dbReference>
<reference evidence="4 5" key="1">
    <citation type="submission" date="2016-10" db="EMBL/GenBank/DDBJ databases">
        <authorList>
            <person name="de Groot N.N."/>
        </authorList>
    </citation>
    <scope>NUCLEOTIDE SEQUENCE [LARGE SCALE GENOMIC DNA]</scope>
    <source>
        <strain evidence="4 5">CGMCC 1.7659</strain>
    </source>
</reference>
<sequence>MNTGTLIGPEELATLLVEADPLVIDCRKALDAPQSGRVAYAAAHIPGALYADLDTDLSDLSKSGLGRHPLPDESAFSAVLSAWGWHPQRVVVCYDDAGGALAAARLWWMLRLVGARSVRVLDGGYQAWCEAGQATTSVAPTSGFGEVSVRFDASQLVGFEALQAGLSEASLRLLDARGAPRYRGEVEPLDRVAGHVPGALNRPFADNLDAGGRFKPPAQLAAEFAPLIAPYPPAAVVHMCGSGVTACHNLLAMEHAGMPGSRLFAPSWSGWLADPARPVETGAGPEAQNAAAS</sequence>
<name>A0A1I4WJR6_9GAMM</name>
<dbReference type="SMART" id="SM00450">
    <property type="entry name" value="RHOD"/>
    <property type="match status" value="2"/>
</dbReference>
<dbReference type="PANTHER" id="PTHR11364">
    <property type="entry name" value="THIOSULFATE SULFERTANSFERASE"/>
    <property type="match status" value="1"/>
</dbReference>
<organism evidence="4 5">
    <name type="scientific">Dokdonella immobilis</name>
    <dbReference type="NCBI Taxonomy" id="578942"/>
    <lineage>
        <taxon>Bacteria</taxon>
        <taxon>Pseudomonadati</taxon>
        <taxon>Pseudomonadota</taxon>
        <taxon>Gammaproteobacteria</taxon>
        <taxon>Lysobacterales</taxon>
        <taxon>Rhodanobacteraceae</taxon>
        <taxon>Dokdonella</taxon>
    </lineage>
</organism>
<dbReference type="GO" id="GO:0004792">
    <property type="term" value="F:thiosulfate-cyanide sulfurtransferase activity"/>
    <property type="evidence" value="ECO:0007669"/>
    <property type="project" value="TreeGrafter"/>
</dbReference>
<dbReference type="InterPro" id="IPR036873">
    <property type="entry name" value="Rhodanese-like_dom_sf"/>
</dbReference>
<dbReference type="Pfam" id="PF00581">
    <property type="entry name" value="Rhodanese"/>
    <property type="match status" value="2"/>
</dbReference>
<dbReference type="CDD" id="cd01448">
    <property type="entry name" value="TST_Repeat_1"/>
    <property type="match status" value="1"/>
</dbReference>
<dbReference type="InterPro" id="IPR045078">
    <property type="entry name" value="TST/MPST-like"/>
</dbReference>
<dbReference type="OrthoDB" id="9781034at2"/>
<keyword evidence="2" id="KW-0677">Repeat</keyword>
<accession>A0A1I4WJR6</accession>
<feature type="domain" description="Rhodanese" evidence="3">
    <location>
        <begin position="167"/>
        <end position="280"/>
    </location>
</feature>
<protein>
    <submittedName>
        <fullName evidence="4">Thiosulfate/3-mercaptopyruvate sulfurtransferase</fullName>
    </submittedName>
</protein>
<evidence type="ECO:0000313" key="4">
    <source>
        <dbReference type="EMBL" id="SFN14074.1"/>
    </source>
</evidence>
<dbReference type="SUPFAM" id="SSF52821">
    <property type="entry name" value="Rhodanese/Cell cycle control phosphatase"/>
    <property type="match status" value="2"/>
</dbReference>
<dbReference type="EMBL" id="FOVF01000005">
    <property type="protein sequence ID" value="SFN14074.1"/>
    <property type="molecule type" value="Genomic_DNA"/>
</dbReference>